<sequence length="120" mass="12726">MKIRMFTLVAVAIMLLSIFTITAMASDQDRDRDRDEDCTGVPEFAPRNQTRAGIGAGDSTTELTTSTYGDCDNFIDEDGDGVCDNCLGDGVCDGDGDGRNSKGDGDRDGTGPKRDGSCQN</sequence>
<accession>A0A1I4S0U6</accession>
<feature type="compositionally biased region" description="Basic and acidic residues" evidence="1">
    <location>
        <begin position="96"/>
        <end position="120"/>
    </location>
</feature>
<name>A0A1I4S0U6_9EURY</name>
<evidence type="ECO:0000313" key="3">
    <source>
        <dbReference type="Proteomes" id="UP000198535"/>
    </source>
</evidence>
<feature type="compositionally biased region" description="Basic and acidic residues" evidence="1">
    <location>
        <begin position="27"/>
        <end position="37"/>
    </location>
</feature>
<dbReference type="Proteomes" id="UP000198535">
    <property type="component" value="Unassembled WGS sequence"/>
</dbReference>
<dbReference type="AlphaFoldDB" id="A0A1I4S0U6"/>
<keyword evidence="3" id="KW-1185">Reference proteome</keyword>
<evidence type="ECO:0000313" key="2">
    <source>
        <dbReference type="EMBL" id="SFM58162.1"/>
    </source>
</evidence>
<feature type="region of interest" description="Disordered" evidence="1">
    <location>
        <begin position="26"/>
        <end position="61"/>
    </location>
</feature>
<reference evidence="3" key="1">
    <citation type="submission" date="2016-10" db="EMBL/GenBank/DDBJ databases">
        <authorList>
            <person name="Varghese N."/>
            <person name="Submissions S."/>
        </authorList>
    </citation>
    <scope>NUCLEOTIDE SEQUENCE [LARGE SCALE GENOMIC DNA]</scope>
    <source>
        <strain evidence="3">Mob M</strain>
    </source>
</reference>
<dbReference type="RefSeq" id="WP_091936013.1">
    <property type="nucleotide sequence ID" value="NZ_FOUJ01000003.1"/>
</dbReference>
<dbReference type="EMBL" id="FOUJ01000003">
    <property type="protein sequence ID" value="SFM58162.1"/>
    <property type="molecule type" value="Genomic_DNA"/>
</dbReference>
<organism evidence="2 3">
    <name type="scientific">Methanolobus profundi</name>
    <dbReference type="NCBI Taxonomy" id="487685"/>
    <lineage>
        <taxon>Archaea</taxon>
        <taxon>Methanobacteriati</taxon>
        <taxon>Methanobacteriota</taxon>
        <taxon>Stenosarchaea group</taxon>
        <taxon>Methanomicrobia</taxon>
        <taxon>Methanosarcinales</taxon>
        <taxon>Methanosarcinaceae</taxon>
        <taxon>Methanolobus</taxon>
    </lineage>
</organism>
<feature type="region of interest" description="Disordered" evidence="1">
    <location>
        <begin position="91"/>
        <end position="120"/>
    </location>
</feature>
<evidence type="ECO:0000256" key="1">
    <source>
        <dbReference type="SAM" id="MobiDB-lite"/>
    </source>
</evidence>
<gene>
    <name evidence="2" type="ORF">SAMN04488696_1705</name>
</gene>
<protein>
    <submittedName>
        <fullName evidence="2">Uncharacterized protein</fullName>
    </submittedName>
</protein>
<proteinExistence type="predicted"/>